<evidence type="ECO:0000313" key="9">
    <source>
        <dbReference type="Proteomes" id="UP000184330"/>
    </source>
</evidence>
<feature type="active site" description="Charge relay system" evidence="4">
    <location>
        <position position="860"/>
    </location>
</feature>
<dbReference type="SUPFAM" id="SSF52743">
    <property type="entry name" value="Subtilisin-like"/>
    <property type="match status" value="1"/>
</dbReference>
<dbReference type="PANTHER" id="PTHR35186">
    <property type="entry name" value="ANK_REP_REGION DOMAIN-CONTAINING PROTEIN"/>
    <property type="match status" value="1"/>
</dbReference>
<dbReference type="PANTHER" id="PTHR35186:SF4">
    <property type="entry name" value="PRION-INHIBITION AND PROPAGATION HELO DOMAIN-CONTAINING PROTEIN"/>
    <property type="match status" value="1"/>
</dbReference>
<proteinExistence type="inferred from homology"/>
<dbReference type="PROSITE" id="PS51892">
    <property type="entry name" value="SUBTILASE"/>
    <property type="match status" value="1"/>
</dbReference>
<sequence length="951" mass="107546">MWLLELLCDVLPAFVALAKYVASDDKDAAKYRRHILKDTDYYLKFHADLFSLNVVVQNWDWATLPEEVTIYRILEVLESRFLKTSKLVEEDWNIGTEEPFPKLRALKRKLEIERDVKDMGGIELEVKSLAESVEDEESEKERLQRRQLTRYLDILKEVVHISTARDTDDRRERLFKRLKHSCSYLTNLRFPPEESPSSQLSISRYPSRHIRKLASSLYKLLQEHWRSPCNCSNPDSDENASSHAKREVQLSLVTHRRFDLLPAPGTAHGTDTDAKFEILLPTVSNYVTWQETEIHVKGQQCHPSLKFHNNHVDRDICQIMRDAAESPGCKIQMLVENKKLYPISVQRHVNIIQRSTFKTLDELLQKDRAKRATIISTCEGREKLILSFILATSLLHFHSAPWLQRSWNNRNICFLVNSRNEAVPGLTKPYLTAKCTPVACISQVAQPWYHFHRYPTILALGIMLLEISRGIRITDERRETELQDGIHVTASTDGLVALRVFEEWVQASERGVSKTIPLGLKSAIQACLEPAKIPFTNPPPSNEQIRQFILTDIVVPLGNALSDAYLVPPENLHFEISKARQPEQPPLFDSHDKMHTQEQVGTADKWFKRLRGIHDLLSEASNGDESNIAGRVTVAVLDTGFEPPDALMDTYQNFHRIRESKTWLSAEGENKGIPPDNWKIDLDGHGTHVADLLLRVAPIADVHIAQVFKTRKDLANPEIAAQVHQRIANAINYATIVWKVDIIIMSFGFESYVQVIQNALRNASNIYDKMDPTRTSTLIFAATRNDGANKGVAWPAKANEVIGISSTDGNGEFSSSFNPPHDRSDSVFYALGQAVEVVCPPRMGIGQGRQKNKTRLSGTSFANPIAAGLAANVLGYVKLAVASGATINDEVGAGDMLDRLRSKDGMKAIFKHRMNKNNDNELASLLPWDWLKRGGHTSNVILKEIWDTLSN</sequence>
<dbReference type="AlphaFoldDB" id="A0A1L7XR57"/>
<gene>
    <name evidence="8" type="ORF">PAC_17441</name>
</gene>
<evidence type="ECO:0000259" key="7">
    <source>
        <dbReference type="Pfam" id="PF24476"/>
    </source>
</evidence>
<reference evidence="8 9" key="1">
    <citation type="submission" date="2016-03" db="EMBL/GenBank/DDBJ databases">
        <authorList>
            <person name="Ploux O."/>
        </authorList>
    </citation>
    <scope>NUCLEOTIDE SEQUENCE [LARGE SCALE GENOMIC DNA]</scope>
    <source>
        <strain evidence="8 9">UAMH 11012</strain>
    </source>
</reference>
<dbReference type="GO" id="GO:0004252">
    <property type="term" value="F:serine-type endopeptidase activity"/>
    <property type="evidence" value="ECO:0007669"/>
    <property type="project" value="UniProtKB-UniRule"/>
</dbReference>
<feature type="signal peptide" evidence="5">
    <location>
        <begin position="1"/>
        <end position="18"/>
    </location>
</feature>
<feature type="domain" description="Peptidase S8/S53" evidence="6">
    <location>
        <begin position="632"/>
        <end position="875"/>
    </location>
</feature>
<dbReference type="Proteomes" id="UP000184330">
    <property type="component" value="Unassembled WGS sequence"/>
</dbReference>
<keyword evidence="3 4" id="KW-0720">Serine protease</keyword>
<evidence type="ECO:0000256" key="2">
    <source>
        <dbReference type="ARBA" id="ARBA00022801"/>
    </source>
</evidence>
<dbReference type="OrthoDB" id="3565018at2759"/>
<feature type="active site" description="Charge relay system" evidence="4">
    <location>
        <position position="638"/>
    </location>
</feature>
<accession>A0A1L7XR57</accession>
<dbReference type="InterPro" id="IPR015500">
    <property type="entry name" value="Peptidase_S8_subtilisin-rel"/>
</dbReference>
<evidence type="ECO:0000313" key="8">
    <source>
        <dbReference type="EMBL" id="CZR67542.1"/>
    </source>
</evidence>
<dbReference type="CDD" id="cd00306">
    <property type="entry name" value="Peptidases_S8_S53"/>
    <property type="match status" value="1"/>
</dbReference>
<protein>
    <submittedName>
        <fullName evidence="8">Uncharacterized protein</fullName>
    </submittedName>
</protein>
<comment type="similarity">
    <text evidence="4">Belongs to the peptidase S8 family.</text>
</comment>
<dbReference type="PRINTS" id="PR00723">
    <property type="entry name" value="SUBTILISIN"/>
</dbReference>
<dbReference type="InterPro" id="IPR023828">
    <property type="entry name" value="Peptidase_S8_Ser-AS"/>
</dbReference>
<dbReference type="Pfam" id="PF24476">
    <property type="entry name" value="DUF7580"/>
    <property type="match status" value="1"/>
</dbReference>
<dbReference type="InterPro" id="IPR036852">
    <property type="entry name" value="Peptidase_S8/S53_dom_sf"/>
</dbReference>
<name>A0A1L7XR57_9HELO</name>
<organism evidence="8 9">
    <name type="scientific">Phialocephala subalpina</name>
    <dbReference type="NCBI Taxonomy" id="576137"/>
    <lineage>
        <taxon>Eukaryota</taxon>
        <taxon>Fungi</taxon>
        <taxon>Dikarya</taxon>
        <taxon>Ascomycota</taxon>
        <taxon>Pezizomycotina</taxon>
        <taxon>Leotiomycetes</taxon>
        <taxon>Helotiales</taxon>
        <taxon>Mollisiaceae</taxon>
        <taxon>Phialocephala</taxon>
        <taxon>Phialocephala fortinii species complex</taxon>
    </lineage>
</organism>
<evidence type="ECO:0000256" key="5">
    <source>
        <dbReference type="SAM" id="SignalP"/>
    </source>
</evidence>
<keyword evidence="2 4" id="KW-0378">Hydrolase</keyword>
<dbReference type="Pfam" id="PF00082">
    <property type="entry name" value="Peptidase_S8"/>
    <property type="match status" value="1"/>
</dbReference>
<keyword evidence="1 4" id="KW-0645">Protease</keyword>
<dbReference type="PROSITE" id="PS00138">
    <property type="entry name" value="SUBTILASE_SER"/>
    <property type="match status" value="1"/>
</dbReference>
<feature type="domain" description="DUF7580" evidence="7">
    <location>
        <begin position="206"/>
        <end position="562"/>
    </location>
</feature>
<keyword evidence="9" id="KW-1185">Reference proteome</keyword>
<keyword evidence="5" id="KW-0732">Signal</keyword>
<feature type="active site" description="Charge relay system" evidence="4">
    <location>
        <position position="685"/>
    </location>
</feature>
<evidence type="ECO:0000256" key="4">
    <source>
        <dbReference type="PROSITE-ProRule" id="PRU01240"/>
    </source>
</evidence>
<dbReference type="Gene3D" id="3.40.50.200">
    <property type="entry name" value="Peptidase S8/S53 domain"/>
    <property type="match status" value="1"/>
</dbReference>
<dbReference type="InterPro" id="IPR000209">
    <property type="entry name" value="Peptidase_S8/S53_dom"/>
</dbReference>
<dbReference type="InterPro" id="IPR056002">
    <property type="entry name" value="DUF7580"/>
</dbReference>
<evidence type="ECO:0000259" key="6">
    <source>
        <dbReference type="Pfam" id="PF00082"/>
    </source>
</evidence>
<evidence type="ECO:0000256" key="1">
    <source>
        <dbReference type="ARBA" id="ARBA00022670"/>
    </source>
</evidence>
<feature type="chain" id="PRO_5009875308" evidence="5">
    <location>
        <begin position="19"/>
        <end position="951"/>
    </location>
</feature>
<dbReference type="GO" id="GO:0006508">
    <property type="term" value="P:proteolysis"/>
    <property type="evidence" value="ECO:0007669"/>
    <property type="project" value="UniProtKB-KW"/>
</dbReference>
<dbReference type="EMBL" id="FJOG01000045">
    <property type="protein sequence ID" value="CZR67542.1"/>
    <property type="molecule type" value="Genomic_DNA"/>
</dbReference>
<evidence type="ECO:0000256" key="3">
    <source>
        <dbReference type="ARBA" id="ARBA00022825"/>
    </source>
</evidence>